<keyword evidence="2" id="KW-1185">Reference proteome</keyword>
<name>A0AAV7JBY7_9METZ</name>
<accession>A0AAV7JBY7</accession>
<dbReference type="Proteomes" id="UP001165289">
    <property type="component" value="Unassembled WGS sequence"/>
</dbReference>
<dbReference type="EMBL" id="JAKMXF010000357">
    <property type="protein sequence ID" value="KAI6646290.1"/>
    <property type="molecule type" value="Genomic_DNA"/>
</dbReference>
<dbReference type="AlphaFoldDB" id="A0AAV7JBY7"/>
<proteinExistence type="predicted"/>
<evidence type="ECO:0000313" key="1">
    <source>
        <dbReference type="EMBL" id="KAI6646290.1"/>
    </source>
</evidence>
<protein>
    <submittedName>
        <fullName evidence="1">Uncharacterized protein</fullName>
    </submittedName>
</protein>
<reference evidence="1 2" key="1">
    <citation type="journal article" date="2023" name="BMC Biol.">
        <title>The compact genome of the sponge Oopsacas minuta (Hexactinellida) is lacking key metazoan core genes.</title>
        <authorList>
            <person name="Santini S."/>
            <person name="Schenkelaars Q."/>
            <person name="Jourda C."/>
            <person name="Duchesne M."/>
            <person name="Belahbib H."/>
            <person name="Rocher C."/>
            <person name="Selva M."/>
            <person name="Riesgo A."/>
            <person name="Vervoort M."/>
            <person name="Leys S.P."/>
            <person name="Kodjabachian L."/>
            <person name="Le Bivic A."/>
            <person name="Borchiellini C."/>
            <person name="Claverie J.M."/>
            <person name="Renard E."/>
        </authorList>
    </citation>
    <scope>NUCLEOTIDE SEQUENCE [LARGE SCALE GENOMIC DNA]</scope>
    <source>
        <strain evidence="1">SPO-2</strain>
    </source>
</reference>
<gene>
    <name evidence="1" type="ORF">LOD99_9321</name>
</gene>
<organism evidence="1 2">
    <name type="scientific">Oopsacas minuta</name>
    <dbReference type="NCBI Taxonomy" id="111878"/>
    <lineage>
        <taxon>Eukaryota</taxon>
        <taxon>Metazoa</taxon>
        <taxon>Porifera</taxon>
        <taxon>Hexactinellida</taxon>
        <taxon>Hexasterophora</taxon>
        <taxon>Lyssacinosida</taxon>
        <taxon>Leucopsacidae</taxon>
        <taxon>Oopsacas</taxon>
    </lineage>
</organism>
<comment type="caution">
    <text evidence="1">The sequence shown here is derived from an EMBL/GenBank/DDBJ whole genome shotgun (WGS) entry which is preliminary data.</text>
</comment>
<sequence length="83" mass="9524">MRYIRIIDNFILEMAEKVTSQTGSDNIYPKKRKISEKEDISFITLDIDKVCLSEGESFKLIESDVPTWSKPVSVNLIASQNQK</sequence>
<evidence type="ECO:0000313" key="2">
    <source>
        <dbReference type="Proteomes" id="UP001165289"/>
    </source>
</evidence>